<proteinExistence type="predicted"/>
<accession>A0ACB7FEM6</accession>
<evidence type="ECO:0000313" key="1">
    <source>
        <dbReference type="EMBL" id="KAG8012649.1"/>
    </source>
</evidence>
<evidence type="ECO:0000313" key="2">
    <source>
        <dbReference type="Proteomes" id="UP000805704"/>
    </source>
</evidence>
<sequence>PFDLKDIDIMVSFPDSYPQEIFTLDIPLDQDLPPVMARHVQQESLAWLQAKHATNQLLGKVELLFRPFLRWLDRSLERLFTEGARQLKKDIDLEKAGLQFISYQELQATVYEKSGNDHSSSTDAADANEDVSDEGKLEGTESERTMEGRKLMEQDSPDCNERQQQQQQQEEVEEASRLVENIKINDPRRGTEIKMLGLRLGENTATVVAQQITVCLQCNRCKVTADLTLNGRTPCTAQCEKCNASINAAFRPCMLHHYSDVLGYLDLHNATPADLVLKECDLTVGCLNCSQDSPAQNFSYGQTKEFNCEHCHGKLSILAESTRFQYIQPRTNKTGPGANAVHYKTIRNPAVQKGKPLPEKGTCKHYKQSHRWLRFPCCGRAYPCDACHDEDQDHPMELATRMICGYCAKEQPYGNGKPCTSCGNMMTRGARTSHWEGGLGCRNKIKMNSSSLQWYRSNMMNITELTLQLQPSRASDRLLQPFWDYLLIHHLPLISSPFFPVLLAFSSFFFFSIPFAALDLLAERVPLFHKYKIQPDRRPTVEMMVTNFIIALSNHIFFVLPVVIISMFILPTPTVPEDAPTLYELFTGGLAVLLLFDTQYYIWHFIHHKHPQLYRCIHAIHHEYMAPFSFSTERLSIPELITVGFWSNQDPILLKCHPLTMWCTTVFSIWLSVEDHIGYDMPWSLSHLVPFGLLGGAAGS</sequence>
<gene>
    <name evidence="1" type="primary">CH25HL1.1</name>
    <name evidence="1" type="ORF">GBF38_020489</name>
</gene>
<comment type="caution">
    <text evidence="1">The sequence shown here is derived from an EMBL/GenBank/DDBJ whole genome shotgun (WGS) entry which is preliminary data.</text>
</comment>
<dbReference type="EMBL" id="CM024800">
    <property type="protein sequence ID" value="KAG8012649.1"/>
    <property type="molecule type" value="Genomic_DNA"/>
</dbReference>
<protein>
    <submittedName>
        <fullName evidence="1">Cholesterol 25-hydroxylase-like protein 1</fullName>
    </submittedName>
</protein>
<organism evidence="1 2">
    <name type="scientific">Nibea albiflora</name>
    <name type="common">Yellow drum</name>
    <name type="synonym">Corvina albiflora</name>
    <dbReference type="NCBI Taxonomy" id="240163"/>
    <lineage>
        <taxon>Eukaryota</taxon>
        <taxon>Metazoa</taxon>
        <taxon>Chordata</taxon>
        <taxon>Craniata</taxon>
        <taxon>Vertebrata</taxon>
        <taxon>Euteleostomi</taxon>
        <taxon>Actinopterygii</taxon>
        <taxon>Neopterygii</taxon>
        <taxon>Teleostei</taxon>
        <taxon>Neoteleostei</taxon>
        <taxon>Acanthomorphata</taxon>
        <taxon>Eupercaria</taxon>
        <taxon>Sciaenidae</taxon>
        <taxon>Nibea</taxon>
    </lineage>
</organism>
<feature type="non-terminal residue" evidence="1">
    <location>
        <position position="1"/>
    </location>
</feature>
<dbReference type="Proteomes" id="UP000805704">
    <property type="component" value="Chromosome 12"/>
</dbReference>
<keyword evidence="2" id="KW-1185">Reference proteome</keyword>
<name>A0ACB7FEM6_NIBAL</name>
<reference evidence="1" key="1">
    <citation type="submission" date="2020-04" db="EMBL/GenBank/DDBJ databases">
        <title>A chromosome-scale assembly and high-density genetic map of the yellow drum (Nibea albiflora) genome.</title>
        <authorList>
            <person name="Xu D."/>
            <person name="Zhang W."/>
            <person name="Chen R."/>
            <person name="Tan P."/>
            <person name="Wang L."/>
            <person name="Song H."/>
            <person name="Tian L."/>
            <person name="Zhu Q."/>
            <person name="Wang B."/>
        </authorList>
    </citation>
    <scope>NUCLEOTIDE SEQUENCE</scope>
    <source>
        <strain evidence="1">ZJHYS-2018</strain>
    </source>
</reference>